<organism evidence="8 9">
    <name type="scientific">Carnegiea gigantea</name>
    <dbReference type="NCBI Taxonomy" id="171969"/>
    <lineage>
        <taxon>Eukaryota</taxon>
        <taxon>Viridiplantae</taxon>
        <taxon>Streptophyta</taxon>
        <taxon>Embryophyta</taxon>
        <taxon>Tracheophyta</taxon>
        <taxon>Spermatophyta</taxon>
        <taxon>Magnoliopsida</taxon>
        <taxon>eudicotyledons</taxon>
        <taxon>Gunneridae</taxon>
        <taxon>Pentapetalae</taxon>
        <taxon>Caryophyllales</taxon>
        <taxon>Cactineae</taxon>
        <taxon>Cactaceae</taxon>
        <taxon>Cactoideae</taxon>
        <taxon>Echinocereeae</taxon>
        <taxon>Carnegiea</taxon>
    </lineage>
</organism>
<protein>
    <recommendedName>
        <fullName evidence="6">60S acidic ribosomal protein P0</fullName>
    </recommendedName>
</protein>
<comment type="function">
    <text evidence="1 6">Ribosomal protein P0 is the functional equivalent of E.coli protein L10.</text>
</comment>
<dbReference type="GO" id="GO:0002181">
    <property type="term" value="P:cytoplasmic translation"/>
    <property type="evidence" value="ECO:0007669"/>
    <property type="project" value="TreeGrafter"/>
</dbReference>
<dbReference type="Pfam" id="PF00428">
    <property type="entry name" value="Ribosomal_60s"/>
    <property type="match status" value="1"/>
</dbReference>
<dbReference type="InterPro" id="IPR001790">
    <property type="entry name" value="Ribosomal_uL10"/>
</dbReference>
<feature type="region of interest" description="Disordered" evidence="7">
    <location>
        <begin position="268"/>
        <end position="301"/>
    </location>
</feature>
<dbReference type="Gene3D" id="3.90.105.20">
    <property type="match status" value="1"/>
</dbReference>
<evidence type="ECO:0000256" key="7">
    <source>
        <dbReference type="SAM" id="MobiDB-lite"/>
    </source>
</evidence>
<evidence type="ECO:0000256" key="5">
    <source>
        <dbReference type="ARBA" id="ARBA00023274"/>
    </source>
</evidence>
<comment type="similarity">
    <text evidence="2 6">Belongs to the universal ribosomal protein uL10 family.</text>
</comment>
<dbReference type="GO" id="GO:0000027">
    <property type="term" value="P:ribosomal large subunit assembly"/>
    <property type="evidence" value="ECO:0007669"/>
    <property type="project" value="TreeGrafter"/>
</dbReference>
<dbReference type="OrthoDB" id="10259902at2759"/>
<dbReference type="PIRSF" id="PIRSF039087">
    <property type="entry name" value="L10E"/>
    <property type="match status" value="1"/>
</dbReference>
<feature type="compositionally biased region" description="Basic and acidic residues" evidence="7">
    <location>
        <begin position="277"/>
        <end position="286"/>
    </location>
</feature>
<evidence type="ECO:0000256" key="3">
    <source>
        <dbReference type="ARBA" id="ARBA00011521"/>
    </source>
</evidence>
<feature type="compositionally biased region" description="Acidic residues" evidence="7">
    <location>
        <begin position="287"/>
        <end position="301"/>
    </location>
</feature>
<name>A0A9Q1KXL2_9CARY</name>
<evidence type="ECO:0000313" key="9">
    <source>
        <dbReference type="Proteomes" id="UP001153076"/>
    </source>
</evidence>
<accession>A0A9Q1KXL2</accession>
<dbReference type="InterPro" id="IPR043141">
    <property type="entry name" value="Ribosomal_uL10-like_sf"/>
</dbReference>
<evidence type="ECO:0000313" key="8">
    <source>
        <dbReference type="EMBL" id="KAJ8452681.1"/>
    </source>
</evidence>
<gene>
    <name evidence="8" type="ORF">Cgig2_005017</name>
</gene>
<dbReference type="PANTHER" id="PTHR45699:SF3">
    <property type="entry name" value="LARGE RIBOSOMAL SUBUNIT PROTEIN UL10"/>
    <property type="match status" value="1"/>
</dbReference>
<dbReference type="InterPro" id="IPR050323">
    <property type="entry name" value="Ribosomal_protein_uL10"/>
</dbReference>
<reference evidence="8" key="1">
    <citation type="submission" date="2022-04" db="EMBL/GenBank/DDBJ databases">
        <title>Carnegiea gigantea Genome sequencing and assembly v2.</title>
        <authorList>
            <person name="Copetti D."/>
            <person name="Sanderson M.J."/>
            <person name="Burquez A."/>
            <person name="Wojciechowski M.F."/>
        </authorList>
    </citation>
    <scope>NUCLEOTIDE SEQUENCE</scope>
    <source>
        <strain evidence="8">SGP5-SGP5p</strain>
        <tissue evidence="8">Aerial part</tissue>
    </source>
</reference>
<evidence type="ECO:0000256" key="1">
    <source>
        <dbReference type="ARBA" id="ARBA00002200"/>
    </source>
</evidence>
<keyword evidence="5 6" id="KW-0687">Ribonucleoprotein</keyword>
<sequence>MAVKGSASRMEKKEAYIKKLRRLMDEYSKILIVQADNVGSNQLQQIRQGLRGDSVILMGKNTLMKKALTTHIHETGNNDIKHLVELLRGNVGLIFTRGDLKEVSEEIGKYKVGAPARVGLVAPIDVVIPPGSTVEIITPVEIIKKGDKVGSSEAMLLSKLGIKPFSYGLVVEKVYEDGSVYDPEVLDLSEDDLAAKFALACSNVAALALSLSYPSILAVPHIIVNGYKNVLAVAVATDYTFPLAQKVKEYLQDPSKFAAAVAPVAAAGGGAGAPAAAKEEEKKKEESEESEEENMFSLFDD</sequence>
<dbReference type="GO" id="GO:0070180">
    <property type="term" value="F:large ribosomal subunit rRNA binding"/>
    <property type="evidence" value="ECO:0007669"/>
    <property type="project" value="TreeGrafter"/>
</dbReference>
<dbReference type="AlphaFoldDB" id="A0A9Q1KXL2"/>
<dbReference type="Proteomes" id="UP001153076">
    <property type="component" value="Unassembled WGS sequence"/>
</dbReference>
<comment type="caution">
    <text evidence="8">The sequence shown here is derived from an EMBL/GenBank/DDBJ whole genome shotgun (WGS) entry which is preliminary data.</text>
</comment>
<evidence type="ECO:0000256" key="2">
    <source>
        <dbReference type="ARBA" id="ARBA00008889"/>
    </source>
</evidence>
<evidence type="ECO:0000256" key="6">
    <source>
        <dbReference type="PIRNR" id="PIRNR039087"/>
    </source>
</evidence>
<dbReference type="GO" id="GO:0022625">
    <property type="term" value="C:cytosolic large ribosomal subunit"/>
    <property type="evidence" value="ECO:0007669"/>
    <property type="project" value="TreeGrafter"/>
</dbReference>
<dbReference type="CDD" id="cd05795">
    <property type="entry name" value="Ribosomal_P0_L10e"/>
    <property type="match status" value="1"/>
</dbReference>
<keyword evidence="9" id="KW-1185">Reference proteome</keyword>
<dbReference type="GO" id="GO:0003735">
    <property type="term" value="F:structural constituent of ribosome"/>
    <property type="evidence" value="ECO:0007669"/>
    <property type="project" value="TreeGrafter"/>
</dbReference>
<proteinExistence type="inferred from homology"/>
<dbReference type="Gene3D" id="3.30.70.1730">
    <property type="match status" value="1"/>
</dbReference>
<dbReference type="SUPFAM" id="SSF160369">
    <property type="entry name" value="Ribosomal protein L10-like"/>
    <property type="match status" value="1"/>
</dbReference>
<keyword evidence="4 6" id="KW-0689">Ribosomal protein</keyword>
<dbReference type="FunFam" id="3.30.70.1730:FF:000005">
    <property type="entry name" value="Ribosome assembly factor mrt4"/>
    <property type="match status" value="1"/>
</dbReference>
<dbReference type="PANTHER" id="PTHR45699">
    <property type="entry name" value="60S ACIDIC RIBOSOMAL PROTEIN P0"/>
    <property type="match status" value="1"/>
</dbReference>
<evidence type="ECO:0000256" key="4">
    <source>
        <dbReference type="ARBA" id="ARBA00022980"/>
    </source>
</evidence>
<dbReference type="Pfam" id="PF00466">
    <property type="entry name" value="Ribosomal_L10"/>
    <property type="match status" value="1"/>
</dbReference>
<dbReference type="InterPro" id="IPR043164">
    <property type="entry name" value="Ribosomal_uL10-like_insert_sf"/>
</dbReference>
<dbReference type="InterPro" id="IPR030670">
    <property type="entry name" value="uL10_eukaryotes"/>
</dbReference>
<dbReference type="EMBL" id="JAKOGI010000003">
    <property type="protein sequence ID" value="KAJ8452681.1"/>
    <property type="molecule type" value="Genomic_DNA"/>
</dbReference>
<comment type="subunit">
    <text evidence="3">P0 forms a pentameric complex by interaction with dimers of P1 and P2.</text>
</comment>